<evidence type="ECO:0000313" key="4">
    <source>
        <dbReference type="EMBL" id="TDV56032.1"/>
    </source>
</evidence>
<dbReference type="InterPro" id="IPR013096">
    <property type="entry name" value="Cupin_2"/>
</dbReference>
<dbReference type="SUPFAM" id="SSF51182">
    <property type="entry name" value="RmlC-like cupins"/>
    <property type="match status" value="1"/>
</dbReference>
<dbReference type="PANTHER" id="PTHR35848:SF6">
    <property type="entry name" value="CUPIN TYPE-2 DOMAIN-CONTAINING PROTEIN"/>
    <property type="match status" value="1"/>
</dbReference>
<evidence type="ECO:0000313" key="5">
    <source>
        <dbReference type="Proteomes" id="UP000294927"/>
    </source>
</evidence>
<feature type="region of interest" description="Disordered" evidence="2">
    <location>
        <begin position="128"/>
        <end position="147"/>
    </location>
</feature>
<keyword evidence="5" id="KW-1185">Reference proteome</keyword>
<dbReference type="GO" id="GO:0046872">
    <property type="term" value="F:metal ion binding"/>
    <property type="evidence" value="ECO:0007669"/>
    <property type="project" value="UniProtKB-KW"/>
</dbReference>
<dbReference type="PANTHER" id="PTHR35848">
    <property type="entry name" value="OXALATE-BINDING PROTEIN"/>
    <property type="match status" value="1"/>
</dbReference>
<feature type="domain" description="Cupin type-2" evidence="3">
    <location>
        <begin position="48"/>
        <end position="114"/>
    </location>
</feature>
<evidence type="ECO:0000256" key="2">
    <source>
        <dbReference type="SAM" id="MobiDB-lite"/>
    </source>
</evidence>
<gene>
    <name evidence="4" type="ORF">CLV71_10293</name>
</gene>
<dbReference type="InterPro" id="IPR011051">
    <property type="entry name" value="RmlC_Cupin_sf"/>
</dbReference>
<accession>A0A4R7W0V9</accession>
<dbReference type="InterPro" id="IPR051610">
    <property type="entry name" value="GPI/OXD"/>
</dbReference>
<reference evidence="4 5" key="1">
    <citation type="submission" date="2019-03" db="EMBL/GenBank/DDBJ databases">
        <title>Genomic Encyclopedia of Archaeal and Bacterial Type Strains, Phase II (KMG-II): from individual species to whole genera.</title>
        <authorList>
            <person name="Goeker M."/>
        </authorList>
    </citation>
    <scope>NUCLEOTIDE SEQUENCE [LARGE SCALE GENOMIC DNA]</scope>
    <source>
        <strain evidence="4 5">DSM 45499</strain>
    </source>
</reference>
<name>A0A4R7W0V9_9PSEU</name>
<dbReference type="Gene3D" id="2.60.120.10">
    <property type="entry name" value="Jelly Rolls"/>
    <property type="match status" value="1"/>
</dbReference>
<dbReference type="EMBL" id="SOCP01000002">
    <property type="protein sequence ID" value="TDV56032.1"/>
    <property type="molecule type" value="Genomic_DNA"/>
</dbReference>
<proteinExistence type="predicted"/>
<dbReference type="Proteomes" id="UP000294927">
    <property type="component" value="Unassembled WGS sequence"/>
</dbReference>
<dbReference type="RefSeq" id="WP_208297384.1">
    <property type="nucleotide sequence ID" value="NZ_SOCP01000002.1"/>
</dbReference>
<dbReference type="AlphaFoldDB" id="A0A4R7W0V9"/>
<evidence type="ECO:0000256" key="1">
    <source>
        <dbReference type="ARBA" id="ARBA00022723"/>
    </source>
</evidence>
<dbReference type="Pfam" id="PF07883">
    <property type="entry name" value="Cupin_2"/>
    <property type="match status" value="1"/>
</dbReference>
<sequence>MSATAVVADLDQASVVHGVHGADGASEWKAFARRHDLFGFWEAVEWAALPPGGISGEHVHTRTEELYFIISGTGIMLLDGHEHPVRAGDLIVNGIGTRHGLVNVGDDRLTWLVIEVVGPRMAAVYSEHQKRTELGDDDEQRRGNQSS</sequence>
<dbReference type="InterPro" id="IPR014710">
    <property type="entry name" value="RmlC-like_jellyroll"/>
</dbReference>
<protein>
    <submittedName>
        <fullName evidence="4">Cupin domain-containing protein</fullName>
    </submittedName>
</protein>
<comment type="caution">
    <text evidence="4">The sequence shown here is derived from an EMBL/GenBank/DDBJ whole genome shotgun (WGS) entry which is preliminary data.</text>
</comment>
<organism evidence="4 5">
    <name type="scientific">Actinophytocola oryzae</name>
    <dbReference type="NCBI Taxonomy" id="502181"/>
    <lineage>
        <taxon>Bacteria</taxon>
        <taxon>Bacillati</taxon>
        <taxon>Actinomycetota</taxon>
        <taxon>Actinomycetes</taxon>
        <taxon>Pseudonocardiales</taxon>
        <taxon>Pseudonocardiaceae</taxon>
    </lineage>
</organism>
<evidence type="ECO:0000259" key="3">
    <source>
        <dbReference type="Pfam" id="PF07883"/>
    </source>
</evidence>
<keyword evidence="1" id="KW-0479">Metal-binding</keyword>